<protein>
    <submittedName>
        <fullName evidence="11">Serine transporter</fullName>
    </submittedName>
</protein>
<sequence>MPVRHRTRPSGATLLRHDESGQPAGSDLAWTMTLFGTAVGAGILFLPLSAGAGGFWPLLVGTLLVFPMTFLGHRALSRVVTAGEGDEDITHLSRRYFGEGWGLVVTALYALCFVPILPIYGVAVTNAVSSVMEHQFGWDSVPRWLLSLALVGLLMSVVVASQKVMLWIAQAVVYPLIAMLAIATVLLVPDWHFPGTGPWPGWGSLFMNVWLTIPVLVFAFNHSAAVSTFSLAMEKAHGPRAAERASRVLFTSAALLVLFTMGFVWSCVLALGPEGVAEARHQNLPVLSYLANEKGDWFFGVLGPLVTIAAIVSSYFGHYLGASEGLVGLTRATVDRKHRISERTLRGGAAVALFLLTWGAAVLDPDILDLIEQLSGPVMAAMIFLLPLAAVYTVPGLARYRRSWQNVFLLVIGLLAVGGVLFGLIR</sequence>
<feature type="transmembrane region" description="Helical" evidence="9">
    <location>
        <begin position="343"/>
        <end position="362"/>
    </location>
</feature>
<dbReference type="AlphaFoldDB" id="A0A212T8D0"/>
<evidence type="ECO:0000256" key="3">
    <source>
        <dbReference type="ARBA" id="ARBA00022475"/>
    </source>
</evidence>
<dbReference type="Proteomes" id="UP000198122">
    <property type="component" value="Unassembled WGS sequence"/>
</dbReference>
<feature type="region of interest" description="Disordered" evidence="8">
    <location>
        <begin position="1"/>
        <end position="23"/>
    </location>
</feature>
<feature type="transmembrane region" description="Helical" evidence="9">
    <location>
        <begin position="101"/>
        <end position="121"/>
    </location>
</feature>
<evidence type="ECO:0000256" key="7">
    <source>
        <dbReference type="ARBA" id="ARBA00023136"/>
    </source>
</evidence>
<keyword evidence="3" id="KW-1003">Cell membrane</keyword>
<dbReference type="PANTHER" id="PTHR35334">
    <property type="entry name" value="SERINE TRANSPORTER"/>
    <property type="match status" value="1"/>
</dbReference>
<dbReference type="GO" id="GO:0005886">
    <property type="term" value="C:plasma membrane"/>
    <property type="evidence" value="ECO:0007669"/>
    <property type="project" value="UniProtKB-SubCell"/>
</dbReference>
<dbReference type="Pfam" id="PF01490">
    <property type="entry name" value="Aa_trans"/>
    <property type="match status" value="1"/>
</dbReference>
<dbReference type="RefSeq" id="WP_088817597.1">
    <property type="nucleotide sequence ID" value="NZ_FYEZ01000001.1"/>
</dbReference>
<feature type="transmembrane region" description="Helical" evidence="9">
    <location>
        <begin position="374"/>
        <end position="395"/>
    </location>
</feature>
<evidence type="ECO:0000313" key="12">
    <source>
        <dbReference type="Proteomes" id="UP000198122"/>
    </source>
</evidence>
<accession>A0A212T8D0</accession>
<dbReference type="GO" id="GO:0003333">
    <property type="term" value="P:amino acid transmembrane transport"/>
    <property type="evidence" value="ECO:0007669"/>
    <property type="project" value="InterPro"/>
</dbReference>
<dbReference type="OrthoDB" id="1627372at2"/>
<keyword evidence="4" id="KW-0997">Cell inner membrane</keyword>
<evidence type="ECO:0000256" key="5">
    <source>
        <dbReference type="ARBA" id="ARBA00022692"/>
    </source>
</evidence>
<evidence type="ECO:0000313" key="11">
    <source>
        <dbReference type="EMBL" id="SNC62101.1"/>
    </source>
</evidence>
<dbReference type="InterPro" id="IPR018227">
    <property type="entry name" value="Amino_acid_transport_2"/>
</dbReference>
<evidence type="ECO:0000259" key="10">
    <source>
        <dbReference type="Pfam" id="PF01490"/>
    </source>
</evidence>
<keyword evidence="7 9" id="KW-0472">Membrane</keyword>
<reference evidence="11 12" key="1">
    <citation type="submission" date="2017-06" db="EMBL/GenBank/DDBJ databases">
        <authorList>
            <person name="Kim H.J."/>
            <person name="Triplett B.A."/>
        </authorList>
    </citation>
    <scope>NUCLEOTIDE SEQUENCE [LARGE SCALE GENOMIC DNA]</scope>
    <source>
        <strain evidence="11 12">DSM 22179</strain>
    </source>
</reference>
<name>A0A212T8D0_9MICO</name>
<keyword evidence="5 9" id="KW-0812">Transmembrane</keyword>
<evidence type="ECO:0000256" key="1">
    <source>
        <dbReference type="ARBA" id="ARBA00004429"/>
    </source>
</evidence>
<dbReference type="InterPro" id="IPR013057">
    <property type="entry name" value="AA_transpt_TM"/>
</dbReference>
<feature type="transmembrane region" description="Helical" evidence="9">
    <location>
        <begin position="54"/>
        <end position="71"/>
    </location>
</feature>
<feature type="transmembrane region" description="Helical" evidence="9">
    <location>
        <begin position="245"/>
        <end position="271"/>
    </location>
</feature>
<evidence type="ECO:0000256" key="2">
    <source>
        <dbReference type="ARBA" id="ARBA00022448"/>
    </source>
</evidence>
<organism evidence="11 12">
    <name type="scientific">Kytococcus aerolatus</name>
    <dbReference type="NCBI Taxonomy" id="592308"/>
    <lineage>
        <taxon>Bacteria</taxon>
        <taxon>Bacillati</taxon>
        <taxon>Actinomycetota</taxon>
        <taxon>Actinomycetes</taxon>
        <taxon>Micrococcales</taxon>
        <taxon>Kytococcaceae</taxon>
        <taxon>Kytococcus</taxon>
    </lineage>
</organism>
<feature type="transmembrane region" description="Helical" evidence="9">
    <location>
        <begin position="141"/>
        <end position="160"/>
    </location>
</feature>
<evidence type="ECO:0000256" key="9">
    <source>
        <dbReference type="SAM" id="Phobius"/>
    </source>
</evidence>
<proteinExistence type="predicted"/>
<feature type="transmembrane region" description="Helical" evidence="9">
    <location>
        <begin position="209"/>
        <end position="233"/>
    </location>
</feature>
<evidence type="ECO:0000256" key="6">
    <source>
        <dbReference type="ARBA" id="ARBA00022989"/>
    </source>
</evidence>
<feature type="domain" description="Amino acid transporter transmembrane" evidence="10">
    <location>
        <begin position="31"/>
        <end position="425"/>
    </location>
</feature>
<keyword evidence="6 9" id="KW-1133">Transmembrane helix</keyword>
<keyword evidence="12" id="KW-1185">Reference proteome</keyword>
<feature type="transmembrane region" description="Helical" evidence="9">
    <location>
        <begin position="407"/>
        <end position="425"/>
    </location>
</feature>
<feature type="transmembrane region" description="Helical" evidence="9">
    <location>
        <begin position="297"/>
        <end position="322"/>
    </location>
</feature>
<gene>
    <name evidence="11" type="ORF">SAMN05445756_0619</name>
</gene>
<dbReference type="EMBL" id="FYEZ01000001">
    <property type="protein sequence ID" value="SNC62101.1"/>
    <property type="molecule type" value="Genomic_DNA"/>
</dbReference>
<evidence type="ECO:0000256" key="8">
    <source>
        <dbReference type="SAM" id="MobiDB-lite"/>
    </source>
</evidence>
<feature type="transmembrane region" description="Helical" evidence="9">
    <location>
        <begin position="28"/>
        <end position="48"/>
    </location>
</feature>
<feature type="transmembrane region" description="Helical" evidence="9">
    <location>
        <begin position="167"/>
        <end position="189"/>
    </location>
</feature>
<dbReference type="Gene3D" id="1.20.1740.10">
    <property type="entry name" value="Amino acid/polyamine transporter I"/>
    <property type="match status" value="1"/>
</dbReference>
<keyword evidence="2" id="KW-0813">Transport</keyword>
<dbReference type="PANTHER" id="PTHR35334:SF2">
    <property type="entry name" value="SERINE TRANSPORTER SDAC"/>
    <property type="match status" value="1"/>
</dbReference>
<comment type="subcellular location">
    <subcellularLocation>
        <location evidence="1">Cell inner membrane</location>
        <topology evidence="1">Multi-pass membrane protein</topology>
    </subcellularLocation>
</comment>
<evidence type="ECO:0000256" key="4">
    <source>
        <dbReference type="ARBA" id="ARBA00022519"/>
    </source>
</evidence>